<dbReference type="Gene3D" id="3.40.50.1980">
    <property type="entry name" value="Nitrogenase molybdenum iron protein domain"/>
    <property type="match status" value="3"/>
</dbReference>
<keyword evidence="4" id="KW-0560">Oxidoreductase</keyword>
<dbReference type="PANTHER" id="PTHR33712">
    <property type="entry name" value="LIGHT-INDEPENDENT PROTOCHLOROPHYLLIDE REDUCTASE SUBUNIT B"/>
    <property type="match status" value="1"/>
</dbReference>
<dbReference type="Proteomes" id="UP000237798">
    <property type="component" value="Unassembled WGS sequence"/>
</dbReference>
<dbReference type="AlphaFoldDB" id="A0A2T0BA55"/>
<evidence type="ECO:0000313" key="4">
    <source>
        <dbReference type="EMBL" id="PRR80770.1"/>
    </source>
</evidence>
<gene>
    <name evidence="4" type="primary">anfK_4</name>
    <name evidence="4" type="ORF">CLLU_33070</name>
</gene>
<dbReference type="GO" id="GO:0016163">
    <property type="term" value="F:nitrogenase activity"/>
    <property type="evidence" value="ECO:0007669"/>
    <property type="project" value="UniProtKB-EC"/>
</dbReference>
<dbReference type="PROSITE" id="PS00090">
    <property type="entry name" value="NITROGENASE_1_2"/>
    <property type="match status" value="1"/>
</dbReference>
<dbReference type="EMBL" id="PVXP01000083">
    <property type="protein sequence ID" value="PRR80770.1"/>
    <property type="molecule type" value="Genomic_DNA"/>
</dbReference>
<evidence type="ECO:0000259" key="3">
    <source>
        <dbReference type="Pfam" id="PF00148"/>
    </source>
</evidence>
<name>A0A2T0BA55_9CLOT</name>
<feature type="domain" description="Nitrogenase/oxidoreductase component 1" evidence="3">
    <location>
        <begin position="20"/>
        <end position="444"/>
    </location>
</feature>
<sequence>MSVTINRRKRSGIINPIFDCQPCGAQFASIGVKNCIPLVHGGQGCCTFVRLLFAQHFKENFDIASSSLHEDAAVFGGKKRIEDGVQTLVDRYPDLKVIPVITTCSTETIGDDVEGTVKKMSEKLAEEYPDRKVEIIPMHTPSYSGSQVSGYDVAIKAFVSELAEKGEPNGKLNIITGWINPGDVSEIKYILNEMKVEGNILLDTESFDTPIMPDKSSFAYGSTTIEDIAGSANAIGTIAVCKYEGGDAAKLLEDKFNVPAVVDSMPVGIENTDRFIKNISRLTGKNIPQSLVVERGRAINAMADLAHMFLADKKVAIYGDPDLVMGLADFCIECELQPVLLLFGDDNKGYEKDPRLSKLEEKANCDIEVVCNADLWELETRIKNKSVDLDLIMGHSKGRFIAIDNDIPMVRVGFPTFDRAGLWKYPVVGYKGAEILAETIANTLFVNMENKHDREWLLNVW</sequence>
<dbReference type="PROSITE" id="PS00699">
    <property type="entry name" value="NITROGENASE_1_1"/>
    <property type="match status" value="1"/>
</dbReference>
<organism evidence="4 5">
    <name type="scientific">Clostridium luticellarii</name>
    <dbReference type="NCBI Taxonomy" id="1691940"/>
    <lineage>
        <taxon>Bacteria</taxon>
        <taxon>Bacillati</taxon>
        <taxon>Bacillota</taxon>
        <taxon>Clostridia</taxon>
        <taxon>Eubacteriales</taxon>
        <taxon>Clostridiaceae</taxon>
        <taxon>Clostridium</taxon>
    </lineage>
</organism>
<dbReference type="SUPFAM" id="SSF53807">
    <property type="entry name" value="Helical backbone' metal receptor"/>
    <property type="match status" value="1"/>
</dbReference>
<proteinExistence type="inferred from homology"/>
<dbReference type="PANTHER" id="PTHR33712:SF7">
    <property type="entry name" value="LIGHT-INDEPENDENT PROTOCHLOROPHYLLIDE REDUCTASE SUBUNIT B"/>
    <property type="match status" value="1"/>
</dbReference>
<keyword evidence="1 2" id="KW-0535">Nitrogen fixation</keyword>
<accession>A0A2T0BA55</accession>
<evidence type="ECO:0000256" key="1">
    <source>
        <dbReference type="ARBA" id="ARBA00023231"/>
    </source>
</evidence>
<reference evidence="4 5" key="1">
    <citation type="submission" date="2018-03" db="EMBL/GenBank/DDBJ databases">
        <title>Genome sequence of Clostridium luticellarii DSM 29923.</title>
        <authorList>
            <person name="Poehlein A."/>
            <person name="Daniel R."/>
        </authorList>
    </citation>
    <scope>NUCLEOTIDE SEQUENCE [LARGE SCALE GENOMIC DNA]</scope>
    <source>
        <strain evidence="4 5">DSM 29923</strain>
    </source>
</reference>
<dbReference type="InterPro" id="IPR000318">
    <property type="entry name" value="Nase_comp1_CS"/>
</dbReference>
<dbReference type="Pfam" id="PF00148">
    <property type="entry name" value="Oxidored_nitro"/>
    <property type="match status" value="1"/>
</dbReference>
<comment type="caution">
    <text evidence="4">The sequence shown here is derived from an EMBL/GenBank/DDBJ whole genome shotgun (WGS) entry which is preliminary data.</text>
</comment>
<dbReference type="Gene3D" id="1.20.89.10">
    <property type="entry name" value="Nitrogenase Molybdenum-iron Protein, subunit B, domain 4"/>
    <property type="match status" value="1"/>
</dbReference>
<dbReference type="InterPro" id="IPR050152">
    <property type="entry name" value="ChlB/BchB/BchZ"/>
</dbReference>
<dbReference type="InterPro" id="IPR000510">
    <property type="entry name" value="Nase/OxRdtase_comp1"/>
</dbReference>
<evidence type="ECO:0000256" key="2">
    <source>
        <dbReference type="RuleBase" id="RU004021"/>
    </source>
</evidence>
<dbReference type="OrthoDB" id="9800746at2"/>
<evidence type="ECO:0000313" key="5">
    <source>
        <dbReference type="Proteomes" id="UP000237798"/>
    </source>
</evidence>
<dbReference type="RefSeq" id="WP_106010852.1">
    <property type="nucleotide sequence ID" value="NZ_JALCPJ010000029.1"/>
</dbReference>
<dbReference type="EC" id="1.18.6.1" evidence="4"/>
<comment type="similarity">
    <text evidence="2">Belongs to the NifD/NifK/NifE/NifN family.</text>
</comment>
<keyword evidence="5" id="KW-1185">Reference proteome</keyword>
<protein>
    <submittedName>
        <fullName evidence="4">Nitrogenase iron-iron protein beta chain</fullName>
        <ecNumber evidence="4">1.18.6.1</ecNumber>
    </submittedName>
</protein>